<dbReference type="InterPro" id="IPR036108">
    <property type="entry name" value="4pyrrol_syn_uPrphyn_synt_sf"/>
</dbReference>
<dbReference type="PATRIC" id="fig|1096930.3.peg.1339"/>
<dbReference type="InterPro" id="IPR003754">
    <property type="entry name" value="4pyrrol_synth_uPrphyn_synth"/>
</dbReference>
<dbReference type="AlphaFoldDB" id="T0HXU7"/>
<dbReference type="OrthoDB" id="7424801at2"/>
<protein>
    <recommendedName>
        <fullName evidence="1">Tetrapyrrole biosynthesis uroporphyrinogen III synthase domain-containing protein</fullName>
    </recommendedName>
</protein>
<evidence type="ECO:0000313" key="2">
    <source>
        <dbReference type="EMBL" id="EQB17882.1"/>
    </source>
</evidence>
<dbReference type="GO" id="GO:0033014">
    <property type="term" value="P:tetrapyrrole biosynthetic process"/>
    <property type="evidence" value="ECO:0007669"/>
    <property type="project" value="InterPro"/>
</dbReference>
<reference evidence="2 3" key="1">
    <citation type="journal article" date="2013" name="Genome Announc.">
        <title>Genome Sequence of Novosphingobium lindaniclasticum LE124T, Isolated from a Hexachlorocyclohexane Dumpsite.</title>
        <authorList>
            <person name="Saxena A."/>
            <person name="Nayyar N."/>
            <person name="Sangwan N."/>
            <person name="Kumari R."/>
            <person name="Khurana J.P."/>
            <person name="Lal R."/>
        </authorList>
    </citation>
    <scope>NUCLEOTIDE SEQUENCE [LARGE SCALE GENOMIC DNA]</scope>
    <source>
        <strain evidence="2 3">LE124</strain>
    </source>
</reference>
<dbReference type="GO" id="GO:0004852">
    <property type="term" value="F:uroporphyrinogen-III synthase activity"/>
    <property type="evidence" value="ECO:0007669"/>
    <property type="project" value="InterPro"/>
</dbReference>
<dbReference type="Gene3D" id="3.40.50.10090">
    <property type="match status" value="2"/>
</dbReference>
<accession>T0HXU7</accession>
<dbReference type="SUPFAM" id="SSF69618">
    <property type="entry name" value="HemD-like"/>
    <property type="match status" value="1"/>
</dbReference>
<dbReference type="CDD" id="cd06578">
    <property type="entry name" value="HemD"/>
    <property type="match status" value="1"/>
</dbReference>
<feature type="domain" description="Tetrapyrrole biosynthesis uroporphyrinogen III synthase" evidence="1">
    <location>
        <begin position="15"/>
        <end position="217"/>
    </location>
</feature>
<evidence type="ECO:0000259" key="1">
    <source>
        <dbReference type="Pfam" id="PF02602"/>
    </source>
</evidence>
<proteinExistence type="predicted"/>
<sequence length="237" mass="24926">MPPVIVIRPEPGTSATVAAAEKLGLRALGFPLFGVAPLAWEPVAREEIDAVLLGSANALRHGGEGLARYRGLPAYVVGTRTAEAARQAGFEVVQIASGGLQSVLAHLAPDHRRLLRLAGRERIDLALPAGYGMTTREVYASTARPMPPALATLVECPAIVLLHSGEAAAHLAAECARLQIDRRRIALACIGPRVAERAGNHWLTIRSAQTPDDIALLALAAEMCKDFPSGQGFPSGS</sequence>
<evidence type="ECO:0000313" key="3">
    <source>
        <dbReference type="Proteomes" id="UP000015527"/>
    </source>
</evidence>
<gene>
    <name evidence="2" type="ORF">L284_06790</name>
</gene>
<dbReference type="EMBL" id="ATHL01000050">
    <property type="protein sequence ID" value="EQB17882.1"/>
    <property type="molecule type" value="Genomic_DNA"/>
</dbReference>
<organism evidence="2 3">
    <name type="scientific">Novosphingobium lindaniclasticum LE124</name>
    <dbReference type="NCBI Taxonomy" id="1096930"/>
    <lineage>
        <taxon>Bacteria</taxon>
        <taxon>Pseudomonadati</taxon>
        <taxon>Pseudomonadota</taxon>
        <taxon>Alphaproteobacteria</taxon>
        <taxon>Sphingomonadales</taxon>
        <taxon>Sphingomonadaceae</taxon>
        <taxon>Novosphingobium</taxon>
    </lineage>
</organism>
<dbReference type="RefSeq" id="WP_021233309.1">
    <property type="nucleotide sequence ID" value="NZ_ATHL01000050.1"/>
</dbReference>
<dbReference type="Proteomes" id="UP000015527">
    <property type="component" value="Unassembled WGS sequence"/>
</dbReference>
<dbReference type="eggNOG" id="COG1587">
    <property type="taxonomic scope" value="Bacteria"/>
</dbReference>
<dbReference type="Pfam" id="PF02602">
    <property type="entry name" value="HEM4"/>
    <property type="match status" value="1"/>
</dbReference>
<keyword evidence="3" id="KW-1185">Reference proteome</keyword>
<comment type="caution">
    <text evidence="2">The sequence shown here is derived from an EMBL/GenBank/DDBJ whole genome shotgun (WGS) entry which is preliminary data.</text>
</comment>
<name>T0HXU7_9SPHN</name>